<organism evidence="5 8">
    <name type="scientific">Winslowiella iniecta</name>
    <dbReference type="NCBI Taxonomy" id="1560201"/>
    <lineage>
        <taxon>Bacteria</taxon>
        <taxon>Pseudomonadati</taxon>
        <taxon>Pseudomonadota</taxon>
        <taxon>Gammaproteobacteria</taxon>
        <taxon>Enterobacterales</taxon>
        <taxon>Erwiniaceae</taxon>
        <taxon>Winslowiella</taxon>
    </lineage>
</organism>
<dbReference type="Proteomes" id="UP000036851">
    <property type="component" value="Unassembled WGS sequence"/>
</dbReference>
<dbReference type="InterPro" id="IPR036390">
    <property type="entry name" value="WH_DNA-bd_sf"/>
</dbReference>
<gene>
    <name evidence="5" type="ORF">NG42_03965</name>
    <name evidence="6" type="ORF">NG43_01745</name>
</gene>
<dbReference type="PATRIC" id="fig|1560201.3.peg.856"/>
<accession>A0A0L7T972</accession>
<dbReference type="NCBIfam" id="NF007741">
    <property type="entry name" value="PRK10421.1"/>
    <property type="match status" value="1"/>
</dbReference>
<sequence length="264" mass="29695">MSSKLNPPRPADPLVSRLKALIDDRKLQAGMRLPAERQLAAELGVSRSSLREAIQQLISVGMLVSRRGDGTRLREQIALWTDLSIVEPLRQLVEDDPDYRYDILEARHAIEASTAWYAALRATEADKEQLQYAFDATLKLKDSDDPALAAQADVRFHLAIAVASHNLVLLQTMRGFFDLMQTSVLQSRQRMYSQPVIFSRLTDQHHALLQAIVGGDAEAARQAAMTHLGFVHDTMRSLHEDEARQQRLMRLPGNVLKSHKEGEE</sequence>
<dbReference type="SMART" id="SM00345">
    <property type="entry name" value="HTH_GNTR"/>
    <property type="match status" value="1"/>
</dbReference>
<evidence type="ECO:0000313" key="5">
    <source>
        <dbReference type="EMBL" id="KOC91919.1"/>
    </source>
</evidence>
<dbReference type="GO" id="GO:0003700">
    <property type="term" value="F:DNA-binding transcription factor activity"/>
    <property type="evidence" value="ECO:0007669"/>
    <property type="project" value="InterPro"/>
</dbReference>
<dbReference type="Pfam" id="PF00392">
    <property type="entry name" value="GntR"/>
    <property type="match status" value="1"/>
</dbReference>
<evidence type="ECO:0000259" key="4">
    <source>
        <dbReference type="PROSITE" id="PS50949"/>
    </source>
</evidence>
<dbReference type="EMBL" id="JRXF01000002">
    <property type="protein sequence ID" value="KOC94958.1"/>
    <property type="molecule type" value="Genomic_DNA"/>
</dbReference>
<dbReference type="AlphaFoldDB" id="A0A0L7T972"/>
<dbReference type="PANTHER" id="PTHR43537:SF18">
    <property type="entry name" value="L-LACTATE DEHYDROGENASE OPERON REGULATORY PROTEIN-RELATED"/>
    <property type="match status" value="1"/>
</dbReference>
<protein>
    <submittedName>
        <fullName evidence="5">Transcriptional regulator</fullName>
    </submittedName>
</protein>
<dbReference type="RefSeq" id="WP_052897965.1">
    <property type="nucleotide sequence ID" value="NZ_JRXE01000004.1"/>
</dbReference>
<proteinExistence type="predicted"/>
<dbReference type="PANTHER" id="PTHR43537">
    <property type="entry name" value="TRANSCRIPTIONAL REGULATOR, GNTR FAMILY"/>
    <property type="match status" value="1"/>
</dbReference>
<keyword evidence="2" id="KW-0238">DNA-binding</keyword>
<evidence type="ECO:0000313" key="6">
    <source>
        <dbReference type="EMBL" id="KOC94958.1"/>
    </source>
</evidence>
<reference evidence="7 8" key="1">
    <citation type="journal article" date="2015" name="Int. J. Syst. Evol. Microbiol.">
        <title>Erwinia iniecta sp. nov., isolated from Russian wheat aphids (Diuraphis noxia).</title>
        <authorList>
            <person name="Campillo T."/>
            <person name="Luna E."/>
            <person name="Portier P."/>
            <person name="Fischer-Le Saux M."/>
            <person name="Lapitan N."/>
            <person name="Tisserat N.A."/>
            <person name="Leach J.E."/>
        </authorList>
    </citation>
    <scope>NUCLEOTIDE SEQUENCE [LARGE SCALE GENOMIC DNA]</scope>
    <source>
        <strain evidence="5 8">B120</strain>
        <strain evidence="6 7">B149</strain>
    </source>
</reference>
<feature type="domain" description="HTH gntR-type" evidence="4">
    <location>
        <begin position="8"/>
        <end position="76"/>
    </location>
</feature>
<dbReference type="SUPFAM" id="SSF46785">
    <property type="entry name" value="Winged helix' DNA-binding domain"/>
    <property type="match status" value="1"/>
</dbReference>
<dbReference type="PROSITE" id="PS50949">
    <property type="entry name" value="HTH_GNTR"/>
    <property type="match status" value="1"/>
</dbReference>
<dbReference type="Gene3D" id="1.20.120.530">
    <property type="entry name" value="GntR ligand-binding domain-like"/>
    <property type="match status" value="1"/>
</dbReference>
<name>A0A0L7T972_9GAMM</name>
<evidence type="ECO:0000313" key="8">
    <source>
        <dbReference type="Proteomes" id="UP000037088"/>
    </source>
</evidence>
<dbReference type="InterPro" id="IPR011711">
    <property type="entry name" value="GntR_C"/>
</dbReference>
<dbReference type="InterPro" id="IPR036388">
    <property type="entry name" value="WH-like_DNA-bd_sf"/>
</dbReference>
<dbReference type="Pfam" id="PF07729">
    <property type="entry name" value="FCD"/>
    <property type="match status" value="1"/>
</dbReference>
<keyword evidence="3" id="KW-0804">Transcription</keyword>
<dbReference type="EMBL" id="JRXE01000004">
    <property type="protein sequence ID" value="KOC91919.1"/>
    <property type="molecule type" value="Genomic_DNA"/>
</dbReference>
<evidence type="ECO:0000256" key="1">
    <source>
        <dbReference type="ARBA" id="ARBA00023015"/>
    </source>
</evidence>
<dbReference type="PRINTS" id="PR00035">
    <property type="entry name" value="HTHGNTR"/>
</dbReference>
<dbReference type="STRING" id="1560201.NG42_03965"/>
<evidence type="ECO:0000256" key="3">
    <source>
        <dbReference type="ARBA" id="ARBA00023163"/>
    </source>
</evidence>
<evidence type="ECO:0000313" key="7">
    <source>
        <dbReference type="Proteomes" id="UP000036851"/>
    </source>
</evidence>
<dbReference type="InterPro" id="IPR000524">
    <property type="entry name" value="Tscrpt_reg_HTH_GntR"/>
</dbReference>
<dbReference type="SUPFAM" id="SSF48008">
    <property type="entry name" value="GntR ligand-binding domain-like"/>
    <property type="match status" value="1"/>
</dbReference>
<dbReference type="Proteomes" id="UP000037088">
    <property type="component" value="Unassembled WGS sequence"/>
</dbReference>
<evidence type="ECO:0000256" key="2">
    <source>
        <dbReference type="ARBA" id="ARBA00023125"/>
    </source>
</evidence>
<dbReference type="OrthoDB" id="5450856at2"/>
<dbReference type="SMART" id="SM00895">
    <property type="entry name" value="FCD"/>
    <property type="match status" value="1"/>
</dbReference>
<keyword evidence="8" id="KW-1185">Reference proteome</keyword>
<dbReference type="InterPro" id="IPR008920">
    <property type="entry name" value="TF_FadR/GntR_C"/>
</dbReference>
<dbReference type="GO" id="GO:0003677">
    <property type="term" value="F:DNA binding"/>
    <property type="evidence" value="ECO:0007669"/>
    <property type="project" value="UniProtKB-KW"/>
</dbReference>
<comment type="caution">
    <text evidence="5">The sequence shown here is derived from an EMBL/GenBank/DDBJ whole genome shotgun (WGS) entry which is preliminary data.</text>
</comment>
<keyword evidence="1" id="KW-0805">Transcription regulation</keyword>
<dbReference type="Gene3D" id="1.10.10.10">
    <property type="entry name" value="Winged helix-like DNA-binding domain superfamily/Winged helix DNA-binding domain"/>
    <property type="match status" value="1"/>
</dbReference>
<dbReference type="CDD" id="cd07377">
    <property type="entry name" value="WHTH_GntR"/>
    <property type="match status" value="1"/>
</dbReference>